<evidence type="ECO:0000313" key="9">
    <source>
        <dbReference type="EMBL" id="URJ25247.1"/>
    </source>
</evidence>
<comment type="similarity">
    <text evidence="8">Belongs to the FtsB family.</text>
</comment>
<gene>
    <name evidence="8" type="primary">ftsB</name>
    <name evidence="9" type="ORF">M9405_00735</name>
</gene>
<keyword evidence="1 8" id="KW-1003">Cell membrane</keyword>
<dbReference type="PANTHER" id="PTHR37485">
    <property type="entry name" value="CELL DIVISION PROTEIN FTSB"/>
    <property type="match status" value="1"/>
</dbReference>
<feature type="topological domain" description="Periplasmic" evidence="8">
    <location>
        <begin position="22"/>
        <end position="92"/>
    </location>
</feature>
<comment type="subunit">
    <text evidence="8">Part of a complex composed of FtsB, FtsL and FtsQ.</text>
</comment>
<keyword evidence="2 8" id="KW-0132">Cell division</keyword>
<keyword evidence="3 8" id="KW-0812">Transmembrane</keyword>
<evidence type="ECO:0000256" key="7">
    <source>
        <dbReference type="ARBA" id="ARBA00023306"/>
    </source>
</evidence>
<evidence type="ECO:0000256" key="3">
    <source>
        <dbReference type="ARBA" id="ARBA00022692"/>
    </source>
</evidence>
<evidence type="ECO:0000313" key="10">
    <source>
        <dbReference type="Proteomes" id="UP001056834"/>
    </source>
</evidence>
<dbReference type="PANTHER" id="PTHR37485:SF1">
    <property type="entry name" value="CELL DIVISION PROTEIN FTSB"/>
    <property type="match status" value="1"/>
</dbReference>
<dbReference type="InterPro" id="IPR023081">
    <property type="entry name" value="Cell_div_FtsB"/>
</dbReference>
<dbReference type="InterPro" id="IPR007060">
    <property type="entry name" value="FtsL/DivIC"/>
</dbReference>
<comment type="subcellular location">
    <subcellularLocation>
        <location evidence="8">Cell inner membrane</location>
        <topology evidence="8">Single-pass type II membrane protein</topology>
    </subcellularLocation>
    <text evidence="8">Localizes to the division septum.</text>
</comment>
<evidence type="ECO:0000256" key="8">
    <source>
        <dbReference type="HAMAP-Rule" id="MF_00599"/>
    </source>
</evidence>
<evidence type="ECO:0000256" key="5">
    <source>
        <dbReference type="ARBA" id="ARBA00023054"/>
    </source>
</evidence>
<comment type="function">
    <text evidence="8">Essential cell division protein. May link together the upstream cell division proteins, which are predominantly cytoplasmic, with the downstream cell division proteins, which are predominantly periplasmic.</text>
</comment>
<keyword evidence="8" id="KW-0997">Cell inner membrane</keyword>
<keyword evidence="6 8" id="KW-0472">Membrane</keyword>
<sequence length="92" mass="11238">MNKLSCLLIILFVWLQYLLWFGKNGVYDLIIIFNSIKNYQNINNFNHMKIRNNQLLYEIYDLHHGFNAIEERARFDLGMVKSDETFYYTEYK</sequence>
<evidence type="ECO:0000256" key="2">
    <source>
        <dbReference type="ARBA" id="ARBA00022618"/>
    </source>
</evidence>
<dbReference type="RefSeq" id="WP_250223378.1">
    <property type="nucleotide sequence ID" value="NZ_CP097762.1"/>
</dbReference>
<reference evidence="9" key="1">
    <citation type="submission" date="2022-05" db="EMBL/GenBank/DDBJ databases">
        <title>Impact of host demography and evolutionary history on endosymbiont molecular evolution: a test in carpenter ants (Genus Camponotus) and their Blochmannia endosymbionts.</title>
        <authorList>
            <person name="Manthey J.D."/>
            <person name="Giron J.C."/>
            <person name="Hruska J.P."/>
        </authorList>
    </citation>
    <scope>NUCLEOTIDE SEQUENCE</scope>
    <source>
        <strain evidence="9">C-006</strain>
    </source>
</reference>
<organism evidence="9 10">
    <name type="scientific">Candidatus Blochmannia ocreatus</name>
    <name type="common">nom. nud.</name>
    <dbReference type="NCBI Taxonomy" id="251538"/>
    <lineage>
        <taxon>Bacteria</taxon>
        <taxon>Pseudomonadati</taxon>
        <taxon>Pseudomonadota</taxon>
        <taxon>Gammaproteobacteria</taxon>
        <taxon>Enterobacterales</taxon>
        <taxon>Enterobacteriaceae</taxon>
        <taxon>ant endosymbionts</taxon>
        <taxon>Candidatus Blochmanniella</taxon>
    </lineage>
</organism>
<dbReference type="EMBL" id="CP097762">
    <property type="protein sequence ID" value="URJ25247.1"/>
    <property type="molecule type" value="Genomic_DNA"/>
</dbReference>
<dbReference type="Proteomes" id="UP001056834">
    <property type="component" value="Chromosome"/>
</dbReference>
<keyword evidence="10" id="KW-1185">Reference proteome</keyword>
<dbReference type="Pfam" id="PF04977">
    <property type="entry name" value="DivIC"/>
    <property type="match status" value="1"/>
</dbReference>
<protein>
    <recommendedName>
        <fullName evidence="8">Cell division protein FtsB</fullName>
    </recommendedName>
</protein>
<proteinExistence type="inferred from homology"/>
<evidence type="ECO:0000256" key="1">
    <source>
        <dbReference type="ARBA" id="ARBA00022475"/>
    </source>
</evidence>
<feature type="topological domain" description="Cytoplasmic" evidence="8">
    <location>
        <begin position="1"/>
        <end position="3"/>
    </location>
</feature>
<evidence type="ECO:0000256" key="4">
    <source>
        <dbReference type="ARBA" id="ARBA00022989"/>
    </source>
</evidence>
<keyword evidence="4 8" id="KW-1133">Transmembrane helix</keyword>
<keyword evidence="5" id="KW-0175">Coiled coil</keyword>
<dbReference type="HAMAP" id="MF_00599">
    <property type="entry name" value="FtsB"/>
    <property type="match status" value="1"/>
</dbReference>
<name>A0ABY4STE6_9ENTR</name>
<accession>A0ABY4STE6</accession>
<evidence type="ECO:0000256" key="6">
    <source>
        <dbReference type="ARBA" id="ARBA00023136"/>
    </source>
</evidence>
<keyword evidence="7 8" id="KW-0131">Cell cycle</keyword>